<evidence type="ECO:0000313" key="2">
    <source>
        <dbReference type="EMBL" id="KPJ12214.1"/>
    </source>
</evidence>
<feature type="region of interest" description="Disordered" evidence="1">
    <location>
        <begin position="87"/>
        <end position="109"/>
    </location>
</feature>
<dbReference type="Proteomes" id="UP000053240">
    <property type="component" value="Unassembled WGS sequence"/>
</dbReference>
<dbReference type="AlphaFoldDB" id="A0A0N1IF39"/>
<feature type="region of interest" description="Disordered" evidence="1">
    <location>
        <begin position="428"/>
        <end position="447"/>
    </location>
</feature>
<name>A0A0N1IF39_PAPMA</name>
<reference evidence="2 3" key="1">
    <citation type="journal article" date="2015" name="Nat. Commun.">
        <title>Outbred genome sequencing and CRISPR/Cas9 gene editing in butterflies.</title>
        <authorList>
            <person name="Li X."/>
            <person name="Fan D."/>
            <person name="Zhang W."/>
            <person name="Liu G."/>
            <person name="Zhang L."/>
            <person name="Zhao L."/>
            <person name="Fang X."/>
            <person name="Chen L."/>
            <person name="Dong Y."/>
            <person name="Chen Y."/>
            <person name="Ding Y."/>
            <person name="Zhao R."/>
            <person name="Feng M."/>
            <person name="Zhu Y."/>
            <person name="Feng Y."/>
            <person name="Jiang X."/>
            <person name="Zhu D."/>
            <person name="Xiang H."/>
            <person name="Feng X."/>
            <person name="Li S."/>
            <person name="Wang J."/>
            <person name="Zhang G."/>
            <person name="Kronforst M.R."/>
            <person name="Wang W."/>
        </authorList>
    </citation>
    <scope>NUCLEOTIDE SEQUENCE [LARGE SCALE GENOMIC DNA]</scope>
    <source>
        <strain evidence="2">Ya'a_city_454_Pm</strain>
        <tissue evidence="2">Whole body</tissue>
    </source>
</reference>
<organism evidence="2 3">
    <name type="scientific">Papilio machaon</name>
    <name type="common">Old World swallowtail butterfly</name>
    <dbReference type="NCBI Taxonomy" id="76193"/>
    <lineage>
        <taxon>Eukaryota</taxon>
        <taxon>Metazoa</taxon>
        <taxon>Ecdysozoa</taxon>
        <taxon>Arthropoda</taxon>
        <taxon>Hexapoda</taxon>
        <taxon>Insecta</taxon>
        <taxon>Pterygota</taxon>
        <taxon>Neoptera</taxon>
        <taxon>Endopterygota</taxon>
        <taxon>Lepidoptera</taxon>
        <taxon>Glossata</taxon>
        <taxon>Ditrysia</taxon>
        <taxon>Papilionoidea</taxon>
        <taxon>Papilionidae</taxon>
        <taxon>Papilioninae</taxon>
        <taxon>Papilio</taxon>
    </lineage>
</organism>
<dbReference type="InParanoid" id="A0A0N1IF39"/>
<feature type="region of interest" description="Disordered" evidence="1">
    <location>
        <begin position="353"/>
        <end position="375"/>
    </location>
</feature>
<evidence type="ECO:0000256" key="1">
    <source>
        <dbReference type="SAM" id="MobiDB-lite"/>
    </source>
</evidence>
<feature type="region of interest" description="Disordered" evidence="1">
    <location>
        <begin position="220"/>
        <end position="242"/>
    </location>
</feature>
<dbReference type="EMBL" id="KQ460784">
    <property type="protein sequence ID" value="KPJ12214.1"/>
    <property type="molecule type" value="Genomic_DNA"/>
</dbReference>
<evidence type="ECO:0000313" key="3">
    <source>
        <dbReference type="Proteomes" id="UP000053240"/>
    </source>
</evidence>
<sequence length="463" mass="50235">MVQERKKRTARTTYWRQMGHSASCLEQRVQAAMWPHSSSDGSGAEEAHGAHHVLAADGALRQLLGAARAGGDVAALQQHALQQRWFRSGRSARRAPRTGGRWGTPPAAWSSACRRRCGRTPAARTPAAMVQERKKRTARTTYWRQMGHSASCLEQRVQAAMWPHSSSTHSSSDGSGAEEAHGAHHVLAADGALRQLLGAARAGGDVAALQQHALQQRWFRSGRSARRAPRTGGRWGTPPAAWSSACRRRCGRTPAARTPAAMVQERKKRTARTTYWRQMGHSASCLEQRVQAAMWPHSSSTHSSSDGSGAEEAHGAHHVLAADGALRQLLGAARAGGDVAALQQHALQQRWFRSGRSARRAPRTGGRWGTPPAAWSSACRRRCGRTPAARTPAAMVQERKKRTARTTYWRQMGHSASCLEQRVQAAMWPHSSSTHSSSDGSGAEEAHGAHHVLAADGEKHSNL</sequence>
<keyword evidence="3" id="KW-1185">Reference proteome</keyword>
<gene>
    <name evidence="2" type="ORF">RR48_02210</name>
</gene>
<accession>A0A0N1IF39</accession>
<proteinExistence type="predicted"/>
<protein>
    <submittedName>
        <fullName evidence="2">Uncharacterized protein</fullName>
    </submittedName>
</protein>
<feature type="compositionally biased region" description="Low complexity" evidence="1">
    <location>
        <begin position="430"/>
        <end position="441"/>
    </location>
</feature>